<dbReference type="EMBL" id="DXBY01000078">
    <property type="protein sequence ID" value="HIZ35089.1"/>
    <property type="molecule type" value="Genomic_DNA"/>
</dbReference>
<dbReference type="PANTHER" id="PTHR42686">
    <property type="entry name" value="GH17980P-RELATED"/>
    <property type="match status" value="1"/>
</dbReference>
<dbReference type="InterPro" id="IPR044477">
    <property type="entry name" value="FDH-like"/>
</dbReference>
<reference evidence="2" key="2">
    <citation type="submission" date="2021-04" db="EMBL/GenBank/DDBJ databases">
        <authorList>
            <person name="Gilroy R."/>
        </authorList>
    </citation>
    <scope>NUCLEOTIDE SEQUENCE</scope>
    <source>
        <strain evidence="2">ChiGjej4B4-7305</strain>
    </source>
</reference>
<dbReference type="InterPro" id="IPR036812">
    <property type="entry name" value="NAD(P)_OxRdtase_dom_sf"/>
</dbReference>
<name>A0A9D2ECL4_9MICO</name>
<dbReference type="GO" id="GO:0005829">
    <property type="term" value="C:cytosol"/>
    <property type="evidence" value="ECO:0007669"/>
    <property type="project" value="TreeGrafter"/>
</dbReference>
<dbReference type="Pfam" id="PF00248">
    <property type="entry name" value="Aldo_ket_red"/>
    <property type="match status" value="1"/>
</dbReference>
<dbReference type="CDD" id="cd19162">
    <property type="entry name" value="AKR_FDH"/>
    <property type="match status" value="1"/>
</dbReference>
<sequence length="334" mass="36743">MSDPGIRTRLRTGTLLTRLGYGAAQLGNLNQAISDEVATDAVDAAWNAGIRYFDTAPHYGLGLSERRLGAALAARPRQDYVLSTKVGRDLVPTPERAHLRDEHGFDVPATHTRGWDFSADGVRRSLAGSLERLGVDRVDIVYLHDPDDHWRDASTTAIEALLELREEGVISAVGVGMNQARMLARFIRETDVDLVMCAGRLTLLDPEARTELLPAAEERGVAVVAAGVYNSGLLSRPRPPADARYDYQQAPQDLRRRAEQIAEIAEQYALTLPDLAVQYPLQFAPVASVVLGMRTGAHVATNVDRIRSQVPETLWAELDRRGLVRLPVTQARTR</sequence>
<dbReference type="PANTHER" id="PTHR42686:SF1">
    <property type="entry name" value="GH17980P-RELATED"/>
    <property type="match status" value="1"/>
</dbReference>
<reference evidence="2" key="1">
    <citation type="journal article" date="2021" name="PeerJ">
        <title>Extensive microbial diversity within the chicken gut microbiome revealed by metagenomics and culture.</title>
        <authorList>
            <person name="Gilroy R."/>
            <person name="Ravi A."/>
            <person name="Getino M."/>
            <person name="Pursley I."/>
            <person name="Horton D.L."/>
            <person name="Alikhan N.F."/>
            <person name="Baker D."/>
            <person name="Gharbi K."/>
            <person name="Hall N."/>
            <person name="Watson M."/>
            <person name="Adriaenssens E.M."/>
            <person name="Foster-Nyarko E."/>
            <person name="Jarju S."/>
            <person name="Secka A."/>
            <person name="Antonio M."/>
            <person name="Oren A."/>
            <person name="Chaudhuri R.R."/>
            <person name="La Ragione R."/>
            <person name="Hildebrand F."/>
            <person name="Pallen M.J."/>
        </authorList>
    </citation>
    <scope>NUCLEOTIDE SEQUENCE</scope>
    <source>
        <strain evidence="2">ChiGjej4B4-7305</strain>
    </source>
</reference>
<protein>
    <submittedName>
        <fullName evidence="2">Aldo/keto reductase</fullName>
    </submittedName>
</protein>
<evidence type="ECO:0000259" key="1">
    <source>
        <dbReference type="Pfam" id="PF00248"/>
    </source>
</evidence>
<organism evidence="2 3">
    <name type="scientific">Candidatus Ruania gallistercoris</name>
    <dbReference type="NCBI Taxonomy" id="2838746"/>
    <lineage>
        <taxon>Bacteria</taxon>
        <taxon>Bacillati</taxon>
        <taxon>Actinomycetota</taxon>
        <taxon>Actinomycetes</taxon>
        <taxon>Micrococcales</taxon>
        <taxon>Ruaniaceae</taxon>
        <taxon>Ruania</taxon>
    </lineage>
</organism>
<dbReference type="InterPro" id="IPR020471">
    <property type="entry name" value="AKR"/>
</dbReference>
<dbReference type="Gene3D" id="3.20.20.100">
    <property type="entry name" value="NADP-dependent oxidoreductase domain"/>
    <property type="match status" value="1"/>
</dbReference>
<dbReference type="AlphaFoldDB" id="A0A9D2ECL4"/>
<gene>
    <name evidence="2" type="ORF">H9815_04880</name>
</gene>
<dbReference type="InterPro" id="IPR023210">
    <property type="entry name" value="NADP_OxRdtase_dom"/>
</dbReference>
<feature type="domain" description="NADP-dependent oxidoreductase" evidence="1">
    <location>
        <begin position="18"/>
        <end position="319"/>
    </location>
</feature>
<proteinExistence type="predicted"/>
<comment type="caution">
    <text evidence="2">The sequence shown here is derived from an EMBL/GenBank/DDBJ whole genome shotgun (WGS) entry which is preliminary data.</text>
</comment>
<evidence type="ECO:0000313" key="3">
    <source>
        <dbReference type="Proteomes" id="UP000824037"/>
    </source>
</evidence>
<evidence type="ECO:0000313" key="2">
    <source>
        <dbReference type="EMBL" id="HIZ35089.1"/>
    </source>
</evidence>
<accession>A0A9D2ECL4</accession>
<dbReference type="GO" id="GO:0016491">
    <property type="term" value="F:oxidoreductase activity"/>
    <property type="evidence" value="ECO:0007669"/>
    <property type="project" value="InterPro"/>
</dbReference>
<dbReference type="SUPFAM" id="SSF51430">
    <property type="entry name" value="NAD(P)-linked oxidoreductase"/>
    <property type="match status" value="1"/>
</dbReference>
<dbReference type="Proteomes" id="UP000824037">
    <property type="component" value="Unassembled WGS sequence"/>
</dbReference>